<organism evidence="1 2">
    <name type="scientific">Fulvitalea axinellae</name>
    <dbReference type="NCBI Taxonomy" id="1182444"/>
    <lineage>
        <taxon>Bacteria</taxon>
        <taxon>Pseudomonadati</taxon>
        <taxon>Bacteroidota</taxon>
        <taxon>Cytophagia</taxon>
        <taxon>Cytophagales</taxon>
        <taxon>Persicobacteraceae</taxon>
        <taxon>Fulvitalea</taxon>
    </lineage>
</organism>
<name>A0AAU9D4N2_9BACT</name>
<reference evidence="1 2" key="1">
    <citation type="submission" date="2021-12" db="EMBL/GenBank/DDBJ databases">
        <title>Genome sequencing of bacteria with rrn-lacking chromosome and rrn-plasmid.</title>
        <authorList>
            <person name="Anda M."/>
            <person name="Iwasaki W."/>
        </authorList>
    </citation>
    <scope>NUCLEOTIDE SEQUENCE [LARGE SCALE GENOMIC DNA]</scope>
    <source>
        <strain evidence="1 2">DSM 100852</strain>
    </source>
</reference>
<protein>
    <submittedName>
        <fullName evidence="1">Uncharacterized protein</fullName>
    </submittedName>
</protein>
<dbReference type="EMBL" id="AP025314">
    <property type="protein sequence ID" value="BDD07766.1"/>
    <property type="molecule type" value="Genomic_DNA"/>
</dbReference>
<keyword evidence="2" id="KW-1185">Reference proteome</keyword>
<gene>
    <name evidence="1" type="ORF">FUAX_01980</name>
</gene>
<accession>A0AAU9D4N2</accession>
<proteinExistence type="predicted"/>
<evidence type="ECO:0000313" key="1">
    <source>
        <dbReference type="EMBL" id="BDD07766.1"/>
    </source>
</evidence>
<dbReference type="Proteomes" id="UP001348817">
    <property type="component" value="Chromosome"/>
</dbReference>
<sequence length="140" mass="16486">MKSIEINIEGKEIVFKQNDEYWIANILFDSNEITFEVYHEKIDVIKIRSILAYVGTPKFFALKSEAEKMLELLGMSFWKNEHQKCLFEFNGFVIEPHESSELDFQLCYSLTLASSNYSDYANWVVDIWAQKIVGVRREQL</sequence>
<dbReference type="RefSeq" id="WP_338393074.1">
    <property type="nucleotide sequence ID" value="NZ_AP025314.1"/>
</dbReference>
<dbReference type="AlphaFoldDB" id="A0AAU9D4N2"/>
<evidence type="ECO:0000313" key="2">
    <source>
        <dbReference type="Proteomes" id="UP001348817"/>
    </source>
</evidence>
<dbReference type="KEGG" id="fax:FUAX_01980"/>